<dbReference type="GeneID" id="9810342"/>
<feature type="region of interest" description="Disordered" evidence="1">
    <location>
        <begin position="1"/>
        <end position="142"/>
    </location>
</feature>
<protein>
    <submittedName>
        <fullName evidence="2">Uncharacterized protein</fullName>
    </submittedName>
</protein>
<reference evidence="2 3" key="1">
    <citation type="submission" date="2019-12" db="EMBL/GenBank/DDBJ databases">
        <title>Chromosome-level assembly of the Caenorhabditis remanei genome.</title>
        <authorList>
            <person name="Teterina A.A."/>
            <person name="Willis J.H."/>
            <person name="Phillips P.C."/>
        </authorList>
    </citation>
    <scope>NUCLEOTIDE SEQUENCE [LARGE SCALE GENOMIC DNA]</scope>
    <source>
        <strain evidence="2 3">PX506</strain>
        <tissue evidence="2">Whole organism</tissue>
    </source>
</reference>
<dbReference type="KEGG" id="crq:GCK72_016663"/>
<feature type="compositionally biased region" description="Low complexity" evidence="1">
    <location>
        <begin position="18"/>
        <end position="65"/>
    </location>
</feature>
<evidence type="ECO:0000313" key="3">
    <source>
        <dbReference type="Proteomes" id="UP000483820"/>
    </source>
</evidence>
<dbReference type="CTD" id="9810342"/>
<dbReference type="RefSeq" id="XP_053580530.1">
    <property type="nucleotide sequence ID" value="XM_053731617.1"/>
</dbReference>
<dbReference type="Proteomes" id="UP000483820">
    <property type="component" value="Chromosome V"/>
</dbReference>
<feature type="compositionally biased region" description="Gly residues" evidence="1">
    <location>
        <begin position="100"/>
        <end position="117"/>
    </location>
</feature>
<feature type="compositionally biased region" description="Gly residues" evidence="1">
    <location>
        <begin position="81"/>
        <end position="90"/>
    </location>
</feature>
<feature type="compositionally biased region" description="Low complexity" evidence="1">
    <location>
        <begin position="210"/>
        <end position="232"/>
    </location>
</feature>
<dbReference type="EMBL" id="WUAV01000005">
    <property type="protein sequence ID" value="KAF1750117.1"/>
    <property type="molecule type" value="Genomic_DNA"/>
</dbReference>
<name>A0A6A5G593_CAERE</name>
<comment type="caution">
    <text evidence="2">The sequence shown here is derived from an EMBL/GenBank/DDBJ whole genome shotgun (WGS) entry which is preliminary data.</text>
</comment>
<gene>
    <name evidence="2" type="ORF">GCK72_016663</name>
</gene>
<evidence type="ECO:0000256" key="1">
    <source>
        <dbReference type="SAM" id="MobiDB-lite"/>
    </source>
</evidence>
<evidence type="ECO:0000313" key="2">
    <source>
        <dbReference type="EMBL" id="KAF1750117.1"/>
    </source>
</evidence>
<organism evidence="2 3">
    <name type="scientific">Caenorhabditis remanei</name>
    <name type="common">Caenorhabditis vulgaris</name>
    <dbReference type="NCBI Taxonomy" id="31234"/>
    <lineage>
        <taxon>Eukaryota</taxon>
        <taxon>Metazoa</taxon>
        <taxon>Ecdysozoa</taxon>
        <taxon>Nematoda</taxon>
        <taxon>Chromadorea</taxon>
        <taxon>Rhabditida</taxon>
        <taxon>Rhabditina</taxon>
        <taxon>Rhabditomorpha</taxon>
        <taxon>Rhabditoidea</taxon>
        <taxon>Rhabditidae</taxon>
        <taxon>Peloderinae</taxon>
        <taxon>Caenorhabditis</taxon>
    </lineage>
</organism>
<accession>A0A6A5G593</accession>
<feature type="compositionally biased region" description="Pro residues" evidence="1">
    <location>
        <begin position="66"/>
        <end position="80"/>
    </location>
</feature>
<proteinExistence type="predicted"/>
<dbReference type="AlphaFoldDB" id="A0A6A5G593"/>
<feature type="region of interest" description="Disordered" evidence="1">
    <location>
        <begin position="210"/>
        <end position="257"/>
    </location>
</feature>
<sequence>MGSSGMGIDANGKPIKRQAPANNNNNKKGGNNQKRGNNNQNKNNNNNNRNNQGGNQNRNQQRPPHQQQPPMMPMVPPFGPMGPGGPGFMGGPPAPNAGFFNGGGPQQNRRSGGGGKNNGNRNGAPPSGYNGPSANNVGQGAVGNGLSGMQAFSGAEPSAMEVPGFGKNSNIHELFGKMIWRKMEQIQDSALVDQLQNRIMNLIHDALAGQNEKQQQQQQGGFNGGPQQQQQQRGGGMPFGNPANQGNFGNTAGFQRF</sequence>
<feature type="compositionally biased region" description="Polar residues" evidence="1">
    <location>
        <begin position="242"/>
        <end position="257"/>
    </location>
</feature>